<evidence type="ECO:0000313" key="2">
    <source>
        <dbReference type="Proteomes" id="UP000509594"/>
    </source>
</evidence>
<protein>
    <recommendedName>
        <fullName evidence="3">DUF1269 domain-containing protein</fullName>
    </recommendedName>
</protein>
<dbReference type="Proteomes" id="UP000509594">
    <property type="component" value="Chromosome"/>
</dbReference>
<dbReference type="RefSeq" id="WP_176965802.1">
    <property type="nucleotide sequence ID" value="NZ_CP058215.1"/>
</dbReference>
<dbReference type="GeneID" id="55822239"/>
<dbReference type="OrthoDB" id="107776at2157"/>
<dbReference type="EMBL" id="CP058215">
    <property type="protein sequence ID" value="QLC50747.1"/>
    <property type="molecule type" value="Genomic_DNA"/>
</dbReference>
<dbReference type="KEGG" id="mzi:HWN40_11150"/>
<keyword evidence="2" id="KW-1185">Reference proteome</keyword>
<dbReference type="AlphaFoldDB" id="A0A7D5IQR2"/>
<gene>
    <name evidence="1" type="ORF">HWN40_11150</name>
</gene>
<proteinExistence type="predicted"/>
<name>A0A7D5IQR2_9EURY</name>
<reference evidence="1 2" key="1">
    <citation type="submission" date="2020-06" db="EMBL/GenBank/DDBJ databases">
        <title>Methanolobus halotolerans sp. nov., isolated from a saline lake Tus in Siberia.</title>
        <authorList>
            <person name="Shen Y."/>
            <person name="Chen S.-C."/>
            <person name="Lai M.-C."/>
            <person name="Huang H.-H."/>
            <person name="Chiu H.-H."/>
            <person name="Tang S.-L."/>
            <person name="Rogozin D.Y."/>
            <person name="Degermendzhy A.G."/>
        </authorList>
    </citation>
    <scope>NUCLEOTIDE SEQUENCE [LARGE SCALE GENOMIC DNA]</scope>
    <source>
        <strain evidence="1 2">DSM 21339</strain>
    </source>
</reference>
<organism evidence="1 2">
    <name type="scientific">Methanolobus zinderi</name>
    <dbReference type="NCBI Taxonomy" id="536044"/>
    <lineage>
        <taxon>Archaea</taxon>
        <taxon>Methanobacteriati</taxon>
        <taxon>Methanobacteriota</taxon>
        <taxon>Stenosarchaea group</taxon>
        <taxon>Methanomicrobia</taxon>
        <taxon>Methanosarcinales</taxon>
        <taxon>Methanosarcinaceae</taxon>
        <taxon>Methanolobus</taxon>
    </lineage>
</organism>
<accession>A0A7D5IQR2</accession>
<evidence type="ECO:0000313" key="1">
    <source>
        <dbReference type="EMBL" id="QLC50747.1"/>
    </source>
</evidence>
<evidence type="ECO:0008006" key="3">
    <source>
        <dbReference type="Google" id="ProtNLM"/>
    </source>
</evidence>
<sequence length="259" mass="27336">MLGPIQLLAVGFENNERFKGDILRELDEIRSRGVIRLLDMLFVMKDEEGNILTIEDTDLTPEEEVELGNLIGSMLGMKDTESPGGEVSVENSYGLAIKDILDVVDRIEPGTSAGILLIEHVWASGLKHAIVEAGGHVLAQGFLSSEATLMIGKEAEAIAEAEAAIELSEAVKGAALLDVLSTIDTAEELKEAVIEGTSKSASEIQLVKTAAVAEAVRNLVVAGIIDESETIEAIEALVKAGLMDTAALDIAESATEAEA</sequence>